<dbReference type="AlphaFoldDB" id="A0A1S7NLE1"/>
<evidence type="ECO:0000313" key="1">
    <source>
        <dbReference type="EMBL" id="CUX08719.1"/>
    </source>
</evidence>
<reference evidence="1 2" key="1">
    <citation type="submission" date="2016-01" db="EMBL/GenBank/DDBJ databases">
        <authorList>
            <person name="Oliw E.H."/>
        </authorList>
    </citation>
    <scope>NUCLEOTIDE SEQUENCE [LARGE SCALE GENOMIC DNA]</scope>
    <source>
        <strain evidence="1 2">Kerr 14</strain>
    </source>
</reference>
<protein>
    <submittedName>
        <fullName evidence="1">Uncharacterized protein</fullName>
    </submittedName>
</protein>
<dbReference type="Proteomes" id="UP000191897">
    <property type="component" value="Unassembled WGS sequence"/>
</dbReference>
<evidence type="ECO:0000313" key="2">
    <source>
        <dbReference type="Proteomes" id="UP000191897"/>
    </source>
</evidence>
<gene>
    <name evidence="1" type="ORF">AGR4C_Cc100069</name>
</gene>
<accession>A0A1S7NLE1</accession>
<name>A0A1S7NLE1_AGRTU</name>
<proteinExistence type="predicted"/>
<sequence>MLSEPETLYLKTVLNLLERPSGRAGELALEPMALYRSGCSETRLAMDTV</sequence>
<dbReference type="EMBL" id="FBWC01000002">
    <property type="protein sequence ID" value="CUX08719.1"/>
    <property type="molecule type" value="Genomic_DNA"/>
</dbReference>
<organism evidence="1 2">
    <name type="scientific">Agrobacterium tumefaciens str. Kerr 14</name>
    <dbReference type="NCBI Taxonomy" id="1183424"/>
    <lineage>
        <taxon>Bacteria</taxon>
        <taxon>Pseudomonadati</taxon>
        <taxon>Pseudomonadota</taxon>
        <taxon>Alphaproteobacteria</taxon>
        <taxon>Hyphomicrobiales</taxon>
        <taxon>Rhizobiaceae</taxon>
        <taxon>Rhizobium/Agrobacterium group</taxon>
        <taxon>Agrobacterium</taxon>
        <taxon>Agrobacterium tumefaciens complex</taxon>
    </lineage>
</organism>